<feature type="transmembrane region" description="Helical" evidence="1">
    <location>
        <begin position="152"/>
        <end position="177"/>
    </location>
</feature>
<dbReference type="Proteomes" id="UP000679498">
    <property type="component" value="Chromosome"/>
</dbReference>
<evidence type="ECO:0000256" key="1">
    <source>
        <dbReference type="SAM" id="Phobius"/>
    </source>
</evidence>
<gene>
    <name evidence="2" type="ORF">KKI46_07015</name>
</gene>
<feature type="transmembrane region" description="Helical" evidence="1">
    <location>
        <begin position="184"/>
        <end position="204"/>
    </location>
</feature>
<feature type="transmembrane region" description="Helical" evidence="1">
    <location>
        <begin position="112"/>
        <end position="132"/>
    </location>
</feature>
<feature type="transmembrane region" description="Helical" evidence="1">
    <location>
        <begin position="70"/>
        <end position="91"/>
    </location>
</feature>
<protein>
    <recommendedName>
        <fullName evidence="4">Transmembrane protein</fullName>
    </recommendedName>
</protein>
<dbReference type="GeneID" id="88811419"/>
<evidence type="ECO:0000313" key="2">
    <source>
        <dbReference type="EMBL" id="QWB31389.1"/>
    </source>
</evidence>
<dbReference type="RefSeq" id="WP_069940486.1">
    <property type="nucleotide sequence ID" value="NZ_CP075897.1"/>
</dbReference>
<accession>A0ABX8GDM4</accession>
<keyword evidence="1" id="KW-0472">Membrane</keyword>
<sequence>MTNRYAFKQMTIISMLAIIISYLNYKQGFKAIQVYSSDRQIDLGYLEIFDRIFINLNFSQLEYMEGNSPFHYIGPFLFFLCVIFVGSYPFLALKKTYFQFIYVRSNHKLKALLYMLQGFLSRITVFVIVYAISMLGWLFQNNLSAITSNTEILMKITFFSIAAFFISSALTILLLFLYIKWDEIIAIVGVLLALFTVFVINVSFPNSSIVFIGQDHYFSTGIVTGLTLVVLSFTAVYKTKYKIE</sequence>
<organism evidence="2 3">
    <name type="scientific">Exiguobacterium acetylicum</name>
    <name type="common">Brevibacterium acetylicum</name>
    <dbReference type="NCBI Taxonomy" id="41170"/>
    <lineage>
        <taxon>Bacteria</taxon>
        <taxon>Bacillati</taxon>
        <taxon>Bacillota</taxon>
        <taxon>Bacilli</taxon>
        <taxon>Bacillales</taxon>
        <taxon>Bacillales Family XII. Incertae Sedis</taxon>
        <taxon>Exiguobacterium</taxon>
    </lineage>
</organism>
<proteinExistence type="predicted"/>
<dbReference type="EMBL" id="CP075897">
    <property type="protein sequence ID" value="QWB31389.1"/>
    <property type="molecule type" value="Genomic_DNA"/>
</dbReference>
<feature type="transmembrane region" description="Helical" evidence="1">
    <location>
        <begin position="7"/>
        <end position="25"/>
    </location>
</feature>
<reference evidence="2 3" key="1">
    <citation type="submission" date="2021-05" db="EMBL/GenBank/DDBJ databases">
        <title>Biocontrol using Exiguobacterium acetylicum SI17 against litchi downy blight caused by Peronophythora litchii.</title>
        <authorList>
            <person name="Zheng L."/>
        </authorList>
    </citation>
    <scope>NUCLEOTIDE SEQUENCE [LARGE SCALE GENOMIC DNA]</scope>
    <source>
        <strain evidence="2 3">SI17</strain>
    </source>
</reference>
<feature type="transmembrane region" description="Helical" evidence="1">
    <location>
        <begin position="216"/>
        <end position="237"/>
    </location>
</feature>
<evidence type="ECO:0008006" key="4">
    <source>
        <dbReference type="Google" id="ProtNLM"/>
    </source>
</evidence>
<keyword evidence="3" id="KW-1185">Reference proteome</keyword>
<evidence type="ECO:0000313" key="3">
    <source>
        <dbReference type="Proteomes" id="UP000679498"/>
    </source>
</evidence>
<keyword evidence="1" id="KW-1133">Transmembrane helix</keyword>
<name>A0ABX8GDM4_EXIAC</name>
<keyword evidence="1" id="KW-0812">Transmembrane</keyword>